<evidence type="ECO:0000256" key="1">
    <source>
        <dbReference type="SAM" id="MobiDB-lite"/>
    </source>
</evidence>
<evidence type="ECO:0000313" key="5">
    <source>
        <dbReference type="Proteomes" id="UP000608530"/>
    </source>
</evidence>
<keyword evidence="2" id="KW-0472">Membrane</keyword>
<feature type="region of interest" description="Disordered" evidence="1">
    <location>
        <begin position="36"/>
        <end position="79"/>
    </location>
</feature>
<sequence length="319" mass="33717">MEIPAGWYDAGVAGRERWWDGTRWTEHEREILQQHAPAGADPRAADAHPSTGAPPGTGPRAADARAAGPAPAPAASAQTAAAAAQGIPMGWYDVPGGGGIRWRDDRHWTPYRIVDGKPGANWYATEPPLIGYVFGGFFLMIALAQFALAGLSRQFPVNGILMLLLAVFWMSAGIAGSVVRSRPAPLTTALAPECALPLPGQTEGPGAGWYAVSGSLSRWWSGTRWAHYVAQAGRVRPTFNGERTYRVMLIMAAAMTGLGVVALVVGAILLAAVEPPPWPGVFLLIAGIVLGVVGAILFPVIRLRRPAFLLPEHPPVHAA</sequence>
<comment type="caution">
    <text evidence="4">The sequence shown here is derived from an EMBL/GenBank/DDBJ whole genome shotgun (WGS) entry which is preliminary data.</text>
</comment>
<dbReference type="Pfam" id="PF10708">
    <property type="entry name" value="DUF2510"/>
    <property type="match status" value="1"/>
</dbReference>
<name>A0A934USW6_9MICO</name>
<organism evidence="4 5">
    <name type="scientific">Leucobacter chromiisoli</name>
    <dbReference type="NCBI Taxonomy" id="2796471"/>
    <lineage>
        <taxon>Bacteria</taxon>
        <taxon>Bacillati</taxon>
        <taxon>Actinomycetota</taxon>
        <taxon>Actinomycetes</taxon>
        <taxon>Micrococcales</taxon>
        <taxon>Microbacteriaceae</taxon>
        <taxon>Leucobacter</taxon>
    </lineage>
</organism>
<feature type="transmembrane region" description="Helical" evidence="2">
    <location>
        <begin position="247"/>
        <end position="272"/>
    </location>
</feature>
<evidence type="ECO:0000313" key="4">
    <source>
        <dbReference type="EMBL" id="MBK0417739.1"/>
    </source>
</evidence>
<proteinExistence type="predicted"/>
<keyword evidence="2" id="KW-1133">Transmembrane helix</keyword>
<evidence type="ECO:0000256" key="2">
    <source>
        <dbReference type="SAM" id="Phobius"/>
    </source>
</evidence>
<dbReference type="AlphaFoldDB" id="A0A934USW6"/>
<gene>
    <name evidence="4" type="ORF">JD276_01635</name>
</gene>
<feature type="transmembrane region" description="Helical" evidence="2">
    <location>
        <begin position="129"/>
        <end position="148"/>
    </location>
</feature>
<dbReference type="RefSeq" id="WP_200113106.1">
    <property type="nucleotide sequence ID" value="NZ_JAEHOH010000001.1"/>
</dbReference>
<protein>
    <submittedName>
        <fullName evidence="4">DUF2510 domain-containing protein</fullName>
    </submittedName>
</protein>
<accession>A0A934USW6</accession>
<feature type="domain" description="DUF2510" evidence="3">
    <location>
        <begin position="5"/>
        <end position="34"/>
    </location>
</feature>
<dbReference type="Proteomes" id="UP000608530">
    <property type="component" value="Unassembled WGS sequence"/>
</dbReference>
<keyword evidence="5" id="KW-1185">Reference proteome</keyword>
<dbReference type="EMBL" id="JAEHOH010000001">
    <property type="protein sequence ID" value="MBK0417739.1"/>
    <property type="molecule type" value="Genomic_DNA"/>
</dbReference>
<feature type="transmembrane region" description="Helical" evidence="2">
    <location>
        <begin position="160"/>
        <end position="179"/>
    </location>
</feature>
<keyword evidence="2" id="KW-0812">Transmembrane</keyword>
<reference evidence="4" key="1">
    <citation type="submission" date="2020-12" db="EMBL/GenBank/DDBJ databases">
        <title>Leucobacter sp. CAS1, isolated from Chromium sludge.</title>
        <authorList>
            <person name="Xu Z."/>
        </authorList>
    </citation>
    <scope>NUCLEOTIDE SEQUENCE</scope>
    <source>
        <strain evidence="4">CSA1</strain>
    </source>
</reference>
<evidence type="ECO:0000259" key="3">
    <source>
        <dbReference type="Pfam" id="PF10708"/>
    </source>
</evidence>
<dbReference type="InterPro" id="IPR018929">
    <property type="entry name" value="DUF2510"/>
</dbReference>
<feature type="transmembrane region" description="Helical" evidence="2">
    <location>
        <begin position="278"/>
        <end position="301"/>
    </location>
</feature>